<dbReference type="Proteomes" id="UP000533598">
    <property type="component" value="Unassembled WGS sequence"/>
</dbReference>
<gene>
    <name evidence="1" type="ORF">HNR67_005399</name>
</gene>
<evidence type="ECO:0000313" key="1">
    <source>
        <dbReference type="EMBL" id="MBB4679281.1"/>
    </source>
</evidence>
<dbReference type="NCBIfam" id="TIGR04342">
    <property type="entry name" value="EXLDI"/>
    <property type="match status" value="1"/>
</dbReference>
<dbReference type="InterPro" id="IPR027580">
    <property type="entry name" value="EXLDI"/>
</dbReference>
<dbReference type="AlphaFoldDB" id="A0A7W7FUG5"/>
<keyword evidence="2" id="KW-1185">Reference proteome</keyword>
<dbReference type="RefSeq" id="WP_185005039.1">
    <property type="nucleotide sequence ID" value="NZ_BAAAUI010000025.1"/>
</dbReference>
<comment type="caution">
    <text evidence="1">The sequence shown here is derived from an EMBL/GenBank/DDBJ whole genome shotgun (WGS) entry which is preliminary data.</text>
</comment>
<name>A0A7W7FUG5_9PSEU</name>
<protein>
    <submittedName>
        <fullName evidence="1">EXLDI family protein</fullName>
    </submittedName>
</protein>
<proteinExistence type="predicted"/>
<evidence type="ECO:0000313" key="2">
    <source>
        <dbReference type="Proteomes" id="UP000533598"/>
    </source>
</evidence>
<sequence>MPNKTIYVSGEDLELFQRAQALAGGSLSAAIVAALRRYVDIEEGRAAGFDEIVVKVGPGVGRKVRFSGVLLGEWGAASDQRMEVYRVYRSRTGKFALHVDRSPDWTSNWTPADPAGASSTAGGWRGLIGMGQNQSWTSFLGLGDQTWGFAEGEATLEVVETVEQLREKIPAELYKLIARAAEHPPVEDLDI</sequence>
<reference evidence="1 2" key="1">
    <citation type="submission" date="2020-08" db="EMBL/GenBank/DDBJ databases">
        <title>Sequencing the genomes of 1000 actinobacteria strains.</title>
        <authorList>
            <person name="Klenk H.-P."/>
        </authorList>
    </citation>
    <scope>NUCLEOTIDE SEQUENCE [LARGE SCALE GENOMIC DNA]</scope>
    <source>
        <strain evidence="1 2">DSM 44230</strain>
    </source>
</reference>
<organism evidence="1 2">
    <name type="scientific">Crossiella cryophila</name>
    <dbReference type="NCBI Taxonomy" id="43355"/>
    <lineage>
        <taxon>Bacteria</taxon>
        <taxon>Bacillati</taxon>
        <taxon>Actinomycetota</taxon>
        <taxon>Actinomycetes</taxon>
        <taxon>Pseudonocardiales</taxon>
        <taxon>Pseudonocardiaceae</taxon>
        <taxon>Crossiella</taxon>
    </lineage>
</organism>
<accession>A0A7W7FUG5</accession>
<dbReference type="EMBL" id="JACHMH010000001">
    <property type="protein sequence ID" value="MBB4679281.1"/>
    <property type="molecule type" value="Genomic_DNA"/>
</dbReference>